<evidence type="ECO:0000313" key="1">
    <source>
        <dbReference type="EMBL" id="GAG11785.1"/>
    </source>
</evidence>
<gene>
    <name evidence="1" type="ORF">S01H1_41178</name>
</gene>
<sequence length="45" mass="4837">DQAGIHYNRPEPDAADDTVVITAVHQIPGTPQTVELLKDGTVVVR</sequence>
<proteinExistence type="predicted"/>
<protein>
    <submittedName>
        <fullName evidence="1">Uncharacterized protein</fullName>
    </submittedName>
</protein>
<accession>X0V126</accession>
<reference evidence="1" key="1">
    <citation type="journal article" date="2014" name="Front. Microbiol.">
        <title>High frequency of phylogenetically diverse reductive dehalogenase-homologous genes in deep subseafloor sedimentary metagenomes.</title>
        <authorList>
            <person name="Kawai M."/>
            <person name="Futagami T."/>
            <person name="Toyoda A."/>
            <person name="Takaki Y."/>
            <person name="Nishi S."/>
            <person name="Hori S."/>
            <person name="Arai W."/>
            <person name="Tsubouchi T."/>
            <person name="Morono Y."/>
            <person name="Uchiyama I."/>
            <person name="Ito T."/>
            <person name="Fujiyama A."/>
            <person name="Inagaki F."/>
            <person name="Takami H."/>
        </authorList>
    </citation>
    <scope>NUCLEOTIDE SEQUENCE</scope>
    <source>
        <strain evidence="1">Expedition CK06-06</strain>
    </source>
</reference>
<feature type="non-terminal residue" evidence="1">
    <location>
        <position position="1"/>
    </location>
</feature>
<dbReference type="EMBL" id="BARS01026103">
    <property type="protein sequence ID" value="GAG11785.1"/>
    <property type="molecule type" value="Genomic_DNA"/>
</dbReference>
<organism evidence="1">
    <name type="scientific">marine sediment metagenome</name>
    <dbReference type="NCBI Taxonomy" id="412755"/>
    <lineage>
        <taxon>unclassified sequences</taxon>
        <taxon>metagenomes</taxon>
        <taxon>ecological metagenomes</taxon>
    </lineage>
</organism>
<name>X0V126_9ZZZZ</name>
<dbReference type="AlphaFoldDB" id="X0V126"/>
<comment type="caution">
    <text evidence="1">The sequence shown here is derived from an EMBL/GenBank/DDBJ whole genome shotgun (WGS) entry which is preliminary data.</text>
</comment>